<dbReference type="NCBIfam" id="TIGR01679">
    <property type="entry name" value="bact_FAD_ox"/>
    <property type="match status" value="1"/>
</dbReference>
<dbReference type="GO" id="GO:0003885">
    <property type="term" value="F:D-arabinono-1,4-lactone oxidase activity"/>
    <property type="evidence" value="ECO:0007669"/>
    <property type="project" value="InterPro"/>
</dbReference>
<evidence type="ECO:0000256" key="3">
    <source>
        <dbReference type="ARBA" id="ARBA00022630"/>
    </source>
</evidence>
<comment type="pathway">
    <text evidence="1">Cofactor biosynthesis; L-ascorbate biosynthesis.</text>
</comment>
<dbReference type="PIRSF" id="PIRSF000136">
    <property type="entry name" value="LGO_GLO"/>
    <property type="match status" value="1"/>
</dbReference>
<organism evidence="8 9">
    <name type="scientific">Paenibacillus anaericanus</name>
    <dbReference type="NCBI Taxonomy" id="170367"/>
    <lineage>
        <taxon>Bacteria</taxon>
        <taxon>Bacillati</taxon>
        <taxon>Bacillota</taxon>
        <taxon>Bacilli</taxon>
        <taxon>Bacillales</taxon>
        <taxon>Paenibacillaceae</taxon>
        <taxon>Paenibacillus</taxon>
    </lineage>
</organism>
<dbReference type="GO" id="GO:0019853">
    <property type="term" value="P:L-ascorbic acid biosynthetic process"/>
    <property type="evidence" value="ECO:0007669"/>
    <property type="project" value="UniProtKB-UniPathway"/>
</dbReference>
<evidence type="ECO:0000313" key="9">
    <source>
        <dbReference type="Proteomes" id="UP000279446"/>
    </source>
</evidence>
<gene>
    <name evidence="8" type="ORF">EJP82_23580</name>
</gene>
<dbReference type="InterPro" id="IPR006094">
    <property type="entry name" value="Oxid_FAD_bind_N"/>
</dbReference>
<evidence type="ECO:0000256" key="1">
    <source>
        <dbReference type="ARBA" id="ARBA00005147"/>
    </source>
</evidence>
<dbReference type="GO" id="GO:0071949">
    <property type="term" value="F:FAD binding"/>
    <property type="evidence" value="ECO:0007669"/>
    <property type="project" value="InterPro"/>
</dbReference>
<dbReference type="PANTHER" id="PTHR43762">
    <property type="entry name" value="L-GULONOLACTONE OXIDASE"/>
    <property type="match status" value="1"/>
</dbReference>
<dbReference type="InterPro" id="IPR036318">
    <property type="entry name" value="FAD-bd_PCMH-like_sf"/>
</dbReference>
<dbReference type="InterPro" id="IPR016171">
    <property type="entry name" value="Vanillyl_alc_oxidase_C-sub2"/>
</dbReference>
<comment type="caution">
    <text evidence="8">The sequence shown here is derived from an EMBL/GenBank/DDBJ whole genome shotgun (WGS) entry which is preliminary data.</text>
</comment>
<dbReference type="UniPathway" id="UPA00132"/>
<keyword evidence="3" id="KW-0285">Flavoprotein</keyword>
<dbReference type="InterPro" id="IPR007173">
    <property type="entry name" value="ALO_C"/>
</dbReference>
<dbReference type="Proteomes" id="UP000279446">
    <property type="component" value="Unassembled WGS sequence"/>
</dbReference>
<evidence type="ECO:0000259" key="7">
    <source>
        <dbReference type="PROSITE" id="PS51387"/>
    </source>
</evidence>
<protein>
    <submittedName>
        <fullName evidence="8">FAD-binding protein</fullName>
    </submittedName>
</protein>
<dbReference type="InterPro" id="IPR006093">
    <property type="entry name" value="Oxy_OxRdtase_FAD_BS"/>
</dbReference>
<dbReference type="InterPro" id="IPR016167">
    <property type="entry name" value="FAD-bd_PCMH_sub1"/>
</dbReference>
<dbReference type="PANTHER" id="PTHR43762:SF1">
    <property type="entry name" value="D-ARABINONO-1,4-LACTONE OXIDASE"/>
    <property type="match status" value="1"/>
</dbReference>
<keyword evidence="9" id="KW-1185">Reference proteome</keyword>
<evidence type="ECO:0000313" key="8">
    <source>
        <dbReference type="EMBL" id="RUT41445.1"/>
    </source>
</evidence>
<evidence type="ECO:0000256" key="4">
    <source>
        <dbReference type="ARBA" id="ARBA00022644"/>
    </source>
</evidence>
<dbReference type="Gene3D" id="3.30.465.10">
    <property type="match status" value="1"/>
</dbReference>
<proteinExistence type="inferred from homology"/>
<dbReference type="Gene3D" id="3.30.70.2520">
    <property type="match status" value="1"/>
</dbReference>
<accession>A0A3S1BKA1</accession>
<evidence type="ECO:0000256" key="6">
    <source>
        <dbReference type="ARBA" id="ARBA00023002"/>
    </source>
</evidence>
<name>A0A3S1BKA1_9BACL</name>
<feature type="domain" description="FAD-binding PCMH-type" evidence="7">
    <location>
        <begin position="21"/>
        <end position="191"/>
    </location>
</feature>
<dbReference type="AlphaFoldDB" id="A0A3S1BKA1"/>
<keyword evidence="6" id="KW-0560">Oxidoreductase</keyword>
<dbReference type="InterPro" id="IPR016164">
    <property type="entry name" value="FAD-linked_Oxase-like_C"/>
</dbReference>
<dbReference type="Pfam" id="PF01565">
    <property type="entry name" value="FAD_binding_4"/>
    <property type="match status" value="1"/>
</dbReference>
<dbReference type="OrthoDB" id="9800184at2"/>
<dbReference type="EMBL" id="RZNY01000030">
    <property type="protein sequence ID" value="RUT41445.1"/>
    <property type="molecule type" value="Genomic_DNA"/>
</dbReference>
<evidence type="ECO:0000256" key="2">
    <source>
        <dbReference type="ARBA" id="ARBA00005466"/>
    </source>
</evidence>
<dbReference type="GO" id="GO:0016020">
    <property type="term" value="C:membrane"/>
    <property type="evidence" value="ECO:0007669"/>
    <property type="project" value="InterPro"/>
</dbReference>
<dbReference type="RefSeq" id="WP_127194513.1">
    <property type="nucleotide sequence ID" value="NZ_RZNY01000030.1"/>
</dbReference>
<keyword evidence="5" id="KW-0274">FAD</keyword>
<evidence type="ECO:0000256" key="5">
    <source>
        <dbReference type="ARBA" id="ARBA00022827"/>
    </source>
</evidence>
<sequence length="450" mass="51183">MLSINLKERNKKEWRNWSGLVRGLPSSIVYPASIEEVVEIVKTCAAVGWKLRVVGSGHSFTRLVQTDDVLVSLDQLQGVIAVDSEKGIAEVWGGTKLDRLGEELHAFGVAQENLGDINAQSIAGAISTGTHGTGARLGSLATQAVGLTVVIATGETIECSAEQDKELIRAMQVSLGMFGIIVKVKLRVVPSYALRYTSRKISFSQCFDHLDLFKKENRHFEFYWFPYTDVAQIKLTNKTDEVPGTPSRWSYWKVLLMENVLFWVMSECCRIIPRLCKSISRLSAAGVPDVQEVGYSHRIFATPRLVRFNEMEYSVPVDHMRIVLEEIRNAVDRYRFAVHFPIECRYVQGDDVWLSPATGRDSAYIAVHMYRGMEYADFFAKVEDIFRQYGGRPHWGKMHTMRAEQLRSVYPKWDAFLRLRQELDPSGVFLNPYLVEMLELSDQTHELIET</sequence>
<dbReference type="Gene3D" id="3.30.43.10">
    <property type="entry name" value="Uridine Diphospho-n-acetylenolpyruvylglucosamine Reductase, domain 2"/>
    <property type="match status" value="1"/>
</dbReference>
<dbReference type="PROSITE" id="PS51387">
    <property type="entry name" value="FAD_PCMH"/>
    <property type="match status" value="1"/>
</dbReference>
<reference evidence="8 9" key="1">
    <citation type="submission" date="2018-12" db="EMBL/GenBank/DDBJ databases">
        <authorList>
            <person name="Sun L."/>
            <person name="Chen Z."/>
        </authorList>
    </citation>
    <scope>NUCLEOTIDE SEQUENCE [LARGE SCALE GENOMIC DNA]</scope>
    <source>
        <strain evidence="8 9">DSM 15890</strain>
    </source>
</reference>
<keyword evidence="4" id="KW-0060">Ascorbate biosynthesis</keyword>
<dbReference type="InterPro" id="IPR010031">
    <property type="entry name" value="FAD_lactone_oxidase-like"/>
</dbReference>
<dbReference type="InterPro" id="IPR016169">
    <property type="entry name" value="FAD-bd_PCMH_sub2"/>
</dbReference>
<dbReference type="Gene3D" id="1.10.45.10">
    <property type="entry name" value="Vanillyl-alcohol Oxidase, Chain A, domain 4"/>
    <property type="match status" value="1"/>
</dbReference>
<dbReference type="SUPFAM" id="SSF56176">
    <property type="entry name" value="FAD-binding/transporter-associated domain-like"/>
    <property type="match status" value="1"/>
</dbReference>
<dbReference type="SUPFAM" id="SSF55103">
    <property type="entry name" value="FAD-linked oxidases, C-terminal domain"/>
    <property type="match status" value="1"/>
</dbReference>
<comment type="similarity">
    <text evidence="2">Belongs to the oxygen-dependent FAD-linked oxidoreductase family.</text>
</comment>
<dbReference type="PROSITE" id="PS00862">
    <property type="entry name" value="OX2_COVAL_FAD"/>
    <property type="match status" value="1"/>
</dbReference>
<dbReference type="InterPro" id="IPR016166">
    <property type="entry name" value="FAD-bd_PCMH"/>
</dbReference>
<dbReference type="Pfam" id="PF04030">
    <property type="entry name" value="ALO"/>
    <property type="match status" value="1"/>
</dbReference>